<evidence type="ECO:0000256" key="5">
    <source>
        <dbReference type="SAM" id="Phobius"/>
    </source>
</evidence>
<dbReference type="HOGENOM" id="CLU_111437_0_0_2"/>
<gene>
    <name evidence="7" type="ordered locus">MA_1553</name>
</gene>
<evidence type="ECO:0000259" key="6">
    <source>
        <dbReference type="Pfam" id="PF04893"/>
    </source>
</evidence>
<sequence>MKVISHFLNDTSNGGKNMDNLDLNSLLFNPDSFFSRKSKNEVSFKYPALILLVYSALAIASSLLVMNMFRESLSSDLGSSGSSFSSIAIFAGAAGGVLGGLIGTFLTWFILAGILYLISSLFHSTGSFKRTLEFVSYGFVPLIFSGFISFVVSYKLLSSVDFSSMGPQIMVQGIRQVFSNNPFYYTSQIIGILCALLSAYIWVFALLHARNMSIKNSSLTVGIPAGLYIVYLIYQLLFTSGSI</sequence>
<feature type="transmembrane region" description="Helical" evidence="5">
    <location>
        <begin position="134"/>
        <end position="157"/>
    </location>
</feature>
<keyword evidence="8" id="KW-1185">Reference proteome</keyword>
<organism evidence="7 8">
    <name type="scientific">Methanosarcina acetivorans (strain ATCC 35395 / DSM 2834 / JCM 12185 / C2A)</name>
    <dbReference type="NCBI Taxonomy" id="188937"/>
    <lineage>
        <taxon>Archaea</taxon>
        <taxon>Methanobacteriati</taxon>
        <taxon>Methanobacteriota</taxon>
        <taxon>Stenosarchaea group</taxon>
        <taxon>Methanomicrobia</taxon>
        <taxon>Methanosarcinales</taxon>
        <taxon>Methanosarcinaceae</taxon>
        <taxon>Methanosarcina</taxon>
    </lineage>
</organism>
<evidence type="ECO:0000256" key="4">
    <source>
        <dbReference type="ARBA" id="ARBA00023136"/>
    </source>
</evidence>
<feature type="transmembrane region" description="Helical" evidence="5">
    <location>
        <begin position="219"/>
        <end position="237"/>
    </location>
</feature>
<evidence type="ECO:0000256" key="1">
    <source>
        <dbReference type="ARBA" id="ARBA00004141"/>
    </source>
</evidence>
<evidence type="ECO:0000256" key="3">
    <source>
        <dbReference type="ARBA" id="ARBA00022989"/>
    </source>
</evidence>
<dbReference type="EnsemblBacteria" id="AAM04966">
    <property type="protein sequence ID" value="AAM04966"/>
    <property type="gene ID" value="MA_1553"/>
</dbReference>
<dbReference type="GO" id="GO:0016020">
    <property type="term" value="C:membrane"/>
    <property type="evidence" value="ECO:0007669"/>
    <property type="project" value="UniProtKB-SubCell"/>
</dbReference>
<keyword evidence="4 5" id="KW-0472">Membrane</keyword>
<evidence type="ECO:0000313" key="7">
    <source>
        <dbReference type="EMBL" id="AAM04966.1"/>
    </source>
</evidence>
<dbReference type="InterPro" id="IPR006977">
    <property type="entry name" value="Yip1_dom"/>
</dbReference>
<protein>
    <recommendedName>
        <fullName evidence="6">Yip1 domain-containing protein</fullName>
    </recommendedName>
</protein>
<feature type="domain" description="Yip1" evidence="6">
    <location>
        <begin position="26"/>
        <end position="233"/>
    </location>
</feature>
<accession>Q8TQJ0</accession>
<name>Q8TQJ0_METAC</name>
<feature type="transmembrane region" description="Helical" evidence="5">
    <location>
        <begin position="46"/>
        <end position="69"/>
    </location>
</feature>
<dbReference type="PhylomeDB" id="Q8TQJ0"/>
<proteinExistence type="predicted"/>
<keyword evidence="3 5" id="KW-1133">Transmembrane helix</keyword>
<evidence type="ECO:0000313" key="8">
    <source>
        <dbReference type="Proteomes" id="UP000002487"/>
    </source>
</evidence>
<dbReference type="InParanoid" id="Q8TQJ0"/>
<dbReference type="EMBL" id="AE010299">
    <property type="protein sequence ID" value="AAM04966.1"/>
    <property type="molecule type" value="Genomic_DNA"/>
</dbReference>
<dbReference type="AlphaFoldDB" id="Q8TQJ0"/>
<keyword evidence="2 5" id="KW-0812">Transmembrane</keyword>
<dbReference type="KEGG" id="mac:MA_1553"/>
<comment type="subcellular location">
    <subcellularLocation>
        <location evidence="1">Membrane</location>
        <topology evidence="1">Multi-pass membrane protein</topology>
    </subcellularLocation>
</comment>
<reference evidence="7 8" key="1">
    <citation type="journal article" date="2002" name="Genome Res.">
        <title>The genome of Methanosarcina acetivorans reveals extensive metabolic and physiological diversity.</title>
        <authorList>
            <person name="Galagan J.E."/>
            <person name="Nusbaum C."/>
            <person name="Roy A."/>
            <person name="Endrizzi M.G."/>
            <person name="Macdonald P."/>
            <person name="FitzHugh W."/>
            <person name="Calvo S."/>
            <person name="Engels R."/>
            <person name="Smirnov S."/>
            <person name="Atnoor D."/>
            <person name="Brown A."/>
            <person name="Allen N."/>
            <person name="Naylor J."/>
            <person name="Stange-Thomann N."/>
            <person name="DeArellano K."/>
            <person name="Johnson R."/>
            <person name="Linton L."/>
            <person name="McEwan P."/>
            <person name="McKernan K."/>
            <person name="Talamas J."/>
            <person name="Tirrell A."/>
            <person name="Ye W."/>
            <person name="Zimmer A."/>
            <person name="Barber R.D."/>
            <person name="Cann I."/>
            <person name="Graham D.E."/>
            <person name="Grahame D.A."/>
            <person name="Guss A."/>
            <person name="Hedderich R."/>
            <person name="Ingram-Smith C."/>
            <person name="Kuettner C.H."/>
            <person name="Krzycki J.A."/>
            <person name="Leigh J.A."/>
            <person name="Li W."/>
            <person name="Liu J."/>
            <person name="Mukhopadhyay B."/>
            <person name="Reeve J.N."/>
            <person name="Smith K."/>
            <person name="Springer T.A."/>
            <person name="Umayam L.A."/>
            <person name="White O."/>
            <person name="White R.H."/>
            <person name="de Macario E.C."/>
            <person name="Ferry J.G."/>
            <person name="Jarrell K.F."/>
            <person name="Jing H."/>
            <person name="Macario A.J.L."/>
            <person name="Paulsen I."/>
            <person name="Pritchett M."/>
            <person name="Sowers K.R."/>
            <person name="Swanson R.V."/>
            <person name="Zinder S.H."/>
            <person name="Lander E."/>
            <person name="Metcalf W.W."/>
            <person name="Birren B."/>
        </authorList>
    </citation>
    <scope>NUCLEOTIDE SEQUENCE [LARGE SCALE GENOMIC DNA]</scope>
    <source>
        <strain evidence="8">ATCC 35395 / DSM 2834 / JCM 12185 / C2A</strain>
    </source>
</reference>
<evidence type="ECO:0000256" key="2">
    <source>
        <dbReference type="ARBA" id="ARBA00022692"/>
    </source>
</evidence>
<feature type="transmembrane region" description="Helical" evidence="5">
    <location>
        <begin position="183"/>
        <end position="207"/>
    </location>
</feature>
<feature type="transmembrane region" description="Helical" evidence="5">
    <location>
        <begin position="89"/>
        <end position="122"/>
    </location>
</feature>
<dbReference type="Pfam" id="PF04893">
    <property type="entry name" value="Yip1"/>
    <property type="match status" value="1"/>
</dbReference>
<dbReference type="Proteomes" id="UP000002487">
    <property type="component" value="Chromosome"/>
</dbReference>